<dbReference type="AlphaFoldDB" id="A0A2B7WVQ1"/>
<keyword evidence="3" id="KW-1185">Reference proteome</keyword>
<accession>A0A2B7WVQ1</accession>
<dbReference type="OrthoDB" id="1859733at2759"/>
<organism evidence="2 3">
    <name type="scientific">Helicocarpus griseus UAMH5409</name>
    <dbReference type="NCBI Taxonomy" id="1447875"/>
    <lineage>
        <taxon>Eukaryota</taxon>
        <taxon>Fungi</taxon>
        <taxon>Dikarya</taxon>
        <taxon>Ascomycota</taxon>
        <taxon>Pezizomycotina</taxon>
        <taxon>Eurotiomycetes</taxon>
        <taxon>Eurotiomycetidae</taxon>
        <taxon>Onygenales</taxon>
        <taxon>Ajellomycetaceae</taxon>
        <taxon>Helicocarpus</taxon>
    </lineage>
</organism>
<evidence type="ECO:0000256" key="1">
    <source>
        <dbReference type="SAM" id="SignalP"/>
    </source>
</evidence>
<dbReference type="Pfam" id="PF11693">
    <property type="entry name" value="DUF2990"/>
    <property type="match status" value="1"/>
</dbReference>
<dbReference type="PANTHER" id="PTHR35567:SF1">
    <property type="entry name" value="CONSERVED FUNGAL PROTEIN (AFU_ORTHOLOGUE AFUA_1G14230)"/>
    <property type="match status" value="1"/>
</dbReference>
<dbReference type="Pfam" id="PF11937">
    <property type="entry name" value="DUF3455"/>
    <property type="match status" value="1"/>
</dbReference>
<gene>
    <name evidence="2" type="ORF">AJ79_08142</name>
</gene>
<comment type="caution">
    <text evidence="2">The sequence shown here is derived from an EMBL/GenBank/DDBJ whole genome shotgun (WGS) entry which is preliminary data.</text>
</comment>
<proteinExistence type="predicted"/>
<feature type="chain" id="PRO_5013333032" description="Malate dehydrogenase" evidence="1">
    <location>
        <begin position="17"/>
        <end position="258"/>
    </location>
</feature>
<keyword evidence="1" id="KW-0732">Signal</keyword>
<reference evidence="2 3" key="1">
    <citation type="submission" date="2017-10" db="EMBL/GenBank/DDBJ databases">
        <title>Comparative genomics in systemic dimorphic fungi from Ajellomycetaceae.</title>
        <authorList>
            <person name="Munoz J.F."/>
            <person name="Mcewen J.G."/>
            <person name="Clay O.K."/>
            <person name="Cuomo C.A."/>
        </authorList>
    </citation>
    <scope>NUCLEOTIDE SEQUENCE [LARGE SCALE GENOMIC DNA]</scope>
    <source>
        <strain evidence="2 3">UAMH5409</strain>
    </source>
</reference>
<evidence type="ECO:0008006" key="4">
    <source>
        <dbReference type="Google" id="ProtNLM"/>
    </source>
</evidence>
<dbReference type="InterPro" id="IPR021706">
    <property type="entry name" value="DUF2990"/>
</dbReference>
<sequence>MQFLLLLASMASMALAAPPGWSADTAKFYSGVSKEIRNARNSNRQQPQCDFTRAVLPSTDKPLPQVPEGQKLLHVAIGRGTQNYTCTSPNSKERLTKPKATGALATLYSATCLAATYPYLLSLLPNIALQLTNPPYSPIRNPSSDPSTTFGPNAMPVIGYHYFSGEGVPIFDLLADGHAAVEKIEGVDAPKGAMAGVGEHVHGAVPWLFLAGVEGNEGKAKSVYRVNTAGGTAPGSCEEVEDGKEAVVEYAAEYWFFG</sequence>
<feature type="signal peptide" evidence="1">
    <location>
        <begin position="1"/>
        <end position="16"/>
    </location>
</feature>
<protein>
    <recommendedName>
        <fullName evidence="4">Malate dehydrogenase</fullName>
    </recommendedName>
</protein>
<dbReference type="Proteomes" id="UP000223968">
    <property type="component" value="Unassembled WGS sequence"/>
</dbReference>
<dbReference type="PANTHER" id="PTHR35567">
    <property type="entry name" value="MALATE DEHYDROGENASE (AFU_ORTHOLOGUE AFUA_2G13800)"/>
    <property type="match status" value="1"/>
</dbReference>
<evidence type="ECO:0000313" key="2">
    <source>
        <dbReference type="EMBL" id="PGH00627.1"/>
    </source>
</evidence>
<dbReference type="EMBL" id="PDNB01000183">
    <property type="protein sequence ID" value="PGH00627.1"/>
    <property type="molecule type" value="Genomic_DNA"/>
</dbReference>
<evidence type="ECO:0000313" key="3">
    <source>
        <dbReference type="Proteomes" id="UP000223968"/>
    </source>
</evidence>
<name>A0A2B7WVQ1_9EURO</name>
<dbReference type="InterPro" id="IPR021851">
    <property type="entry name" value="DUF3455"/>
</dbReference>